<organism evidence="2 3">
    <name type="scientific">Araneus ventricosus</name>
    <name type="common">Orbweaver spider</name>
    <name type="synonym">Epeira ventricosa</name>
    <dbReference type="NCBI Taxonomy" id="182803"/>
    <lineage>
        <taxon>Eukaryota</taxon>
        <taxon>Metazoa</taxon>
        <taxon>Ecdysozoa</taxon>
        <taxon>Arthropoda</taxon>
        <taxon>Chelicerata</taxon>
        <taxon>Arachnida</taxon>
        <taxon>Araneae</taxon>
        <taxon>Araneomorphae</taxon>
        <taxon>Entelegynae</taxon>
        <taxon>Araneoidea</taxon>
        <taxon>Araneidae</taxon>
        <taxon>Araneus</taxon>
    </lineage>
</organism>
<feature type="region of interest" description="Disordered" evidence="1">
    <location>
        <begin position="79"/>
        <end position="101"/>
    </location>
</feature>
<evidence type="ECO:0000256" key="1">
    <source>
        <dbReference type="SAM" id="MobiDB-lite"/>
    </source>
</evidence>
<name>A0A4Y2KKN3_ARAVE</name>
<protein>
    <submittedName>
        <fullName evidence="2">Uncharacterized protein</fullName>
    </submittedName>
</protein>
<dbReference type="OrthoDB" id="6436828at2759"/>
<comment type="caution">
    <text evidence="2">The sequence shown here is derived from an EMBL/GenBank/DDBJ whole genome shotgun (WGS) entry which is preliminary data.</text>
</comment>
<sequence length="101" mass="12234">MESFRGEENHQFTKDAFLITLFDMRNQSANAVFPRYATKERMKEERILPECIRKRKGKKNCWIWMSRRLFSLFYSSNTSLRSTEAKRSSLRTHNAKKRRRP</sequence>
<keyword evidence="3" id="KW-1185">Reference proteome</keyword>
<feature type="compositionally biased region" description="Basic residues" evidence="1">
    <location>
        <begin position="88"/>
        <end position="101"/>
    </location>
</feature>
<reference evidence="2 3" key="1">
    <citation type="journal article" date="2019" name="Sci. Rep.">
        <title>Orb-weaving spider Araneus ventricosus genome elucidates the spidroin gene catalogue.</title>
        <authorList>
            <person name="Kono N."/>
            <person name="Nakamura H."/>
            <person name="Ohtoshi R."/>
            <person name="Moran D.A.P."/>
            <person name="Shinohara A."/>
            <person name="Yoshida Y."/>
            <person name="Fujiwara M."/>
            <person name="Mori M."/>
            <person name="Tomita M."/>
            <person name="Arakawa K."/>
        </authorList>
    </citation>
    <scope>NUCLEOTIDE SEQUENCE [LARGE SCALE GENOMIC DNA]</scope>
</reference>
<evidence type="ECO:0000313" key="3">
    <source>
        <dbReference type="Proteomes" id="UP000499080"/>
    </source>
</evidence>
<accession>A0A4Y2KKN3</accession>
<dbReference type="EMBL" id="BGPR01004747">
    <property type="protein sequence ID" value="GBN02905.1"/>
    <property type="molecule type" value="Genomic_DNA"/>
</dbReference>
<evidence type="ECO:0000313" key="2">
    <source>
        <dbReference type="EMBL" id="GBN02905.1"/>
    </source>
</evidence>
<gene>
    <name evidence="2" type="ORF">AVEN_249550_1</name>
</gene>
<dbReference type="AlphaFoldDB" id="A0A4Y2KKN3"/>
<dbReference type="Proteomes" id="UP000499080">
    <property type="component" value="Unassembled WGS sequence"/>
</dbReference>
<proteinExistence type="predicted"/>